<name>A0A9E7A7R2_9HYPH</name>
<dbReference type="CDD" id="cd10154">
    <property type="entry name" value="NreA-like_DUF156"/>
    <property type="match status" value="1"/>
</dbReference>
<organism evidence="2 3">
    <name type="scientific">Ancylobacter polymorphus</name>
    <dbReference type="NCBI Taxonomy" id="223390"/>
    <lineage>
        <taxon>Bacteria</taxon>
        <taxon>Pseudomonadati</taxon>
        <taxon>Pseudomonadota</taxon>
        <taxon>Alphaproteobacteria</taxon>
        <taxon>Hyphomicrobiales</taxon>
        <taxon>Xanthobacteraceae</taxon>
        <taxon>Ancylobacter</taxon>
    </lineage>
</organism>
<evidence type="ECO:0000313" key="2">
    <source>
        <dbReference type="EMBL" id="UOK72319.1"/>
    </source>
</evidence>
<protein>
    <submittedName>
        <fullName evidence="2">Metal-sensing transcriptional repressor</fullName>
    </submittedName>
</protein>
<dbReference type="AlphaFoldDB" id="A0A9E7A7R2"/>
<evidence type="ECO:0000313" key="3">
    <source>
        <dbReference type="Proteomes" id="UP000831684"/>
    </source>
</evidence>
<dbReference type="GO" id="GO:0046872">
    <property type="term" value="F:metal ion binding"/>
    <property type="evidence" value="ECO:0007669"/>
    <property type="project" value="InterPro"/>
</dbReference>
<dbReference type="GO" id="GO:0003677">
    <property type="term" value="F:DNA binding"/>
    <property type="evidence" value="ECO:0007669"/>
    <property type="project" value="InterPro"/>
</dbReference>
<accession>A0A9E7A7R2</accession>
<dbReference type="Proteomes" id="UP000831684">
    <property type="component" value="Chromosome"/>
</dbReference>
<comment type="similarity">
    <text evidence="1">Belongs to the FrmR/RcnR family.</text>
</comment>
<dbReference type="InterPro" id="IPR038390">
    <property type="entry name" value="Metal_Tscrpt_repr_sf"/>
</dbReference>
<reference evidence="2" key="1">
    <citation type="submission" date="2021-09" db="EMBL/GenBank/DDBJ databases">
        <title>Network and meta-omics reveal the key degrader and cooperation patterns in an efficient 1,4-dioxane-degrading microbial community.</title>
        <authorList>
            <person name="Dai C."/>
        </authorList>
    </citation>
    <scope>NUCLEOTIDE SEQUENCE</scope>
    <source>
        <strain evidence="2">ZM13</strain>
    </source>
</reference>
<gene>
    <name evidence="2" type="ORF">K9D25_06315</name>
</gene>
<dbReference type="Gene3D" id="1.20.58.1000">
    <property type="entry name" value="Metal-sensitive repressor, helix protomer"/>
    <property type="match status" value="1"/>
</dbReference>
<dbReference type="RefSeq" id="WP_244450018.1">
    <property type="nucleotide sequence ID" value="NZ_CP083239.1"/>
</dbReference>
<proteinExistence type="inferred from homology"/>
<dbReference type="InterPro" id="IPR003735">
    <property type="entry name" value="Metal_Tscrpt_repr"/>
</dbReference>
<dbReference type="PANTHER" id="PTHR33677">
    <property type="entry name" value="TRANSCRIPTIONAL REPRESSOR FRMR-RELATED"/>
    <property type="match status" value="1"/>
</dbReference>
<dbReference type="Pfam" id="PF02583">
    <property type="entry name" value="Trns_repr_metal"/>
    <property type="match status" value="1"/>
</dbReference>
<sequence>MNDHPHIHETHPEIVKRLKRADGHLRSVIEMLEAGRNCLDIAQQLHAVEKAITQAKKTLIQDHLDHCLDEVVASLPRDQRRSIDGFKDIIKYL</sequence>
<dbReference type="EMBL" id="CP083239">
    <property type="protein sequence ID" value="UOK72319.1"/>
    <property type="molecule type" value="Genomic_DNA"/>
</dbReference>
<dbReference type="KEGG" id="apol:K9D25_06315"/>
<evidence type="ECO:0000256" key="1">
    <source>
        <dbReference type="ARBA" id="ARBA00005260"/>
    </source>
</evidence>
<dbReference type="GO" id="GO:0045892">
    <property type="term" value="P:negative regulation of DNA-templated transcription"/>
    <property type="evidence" value="ECO:0007669"/>
    <property type="project" value="UniProtKB-ARBA"/>
</dbReference>